<protein>
    <submittedName>
        <fullName evidence="1">Uncharacterized protein</fullName>
    </submittedName>
</protein>
<accession>A0ABS9Y2I4</accession>
<proteinExistence type="predicted"/>
<reference evidence="1" key="1">
    <citation type="submission" date="2022-03" db="EMBL/GenBank/DDBJ databases">
        <title>Streptomyces 7R015 and 7R016 isolated from Barleria lupulina in Thailand.</title>
        <authorList>
            <person name="Kanchanasin P."/>
            <person name="Phongsopitanun W."/>
            <person name="Tanasupawat S."/>
        </authorList>
    </citation>
    <scope>NUCLEOTIDE SEQUENCE</scope>
    <source>
        <strain evidence="1">7R015</strain>
    </source>
</reference>
<organism evidence="1 2">
    <name type="scientific">Streptomyces cylindrosporus</name>
    <dbReference type="NCBI Taxonomy" id="2927583"/>
    <lineage>
        <taxon>Bacteria</taxon>
        <taxon>Bacillati</taxon>
        <taxon>Actinomycetota</taxon>
        <taxon>Actinomycetes</taxon>
        <taxon>Kitasatosporales</taxon>
        <taxon>Streptomycetaceae</taxon>
        <taxon>Streptomyces</taxon>
    </lineage>
</organism>
<sequence>MPASLTFRGDDKDMTLDELADFIEAARRAGVPKTNPVRAELSTSGKIKEVEVALSEDDD</sequence>
<dbReference type="Proteomes" id="UP001165269">
    <property type="component" value="Unassembled WGS sequence"/>
</dbReference>
<evidence type="ECO:0000313" key="1">
    <source>
        <dbReference type="EMBL" id="MCI3271408.1"/>
    </source>
</evidence>
<comment type="caution">
    <text evidence="1">The sequence shown here is derived from an EMBL/GenBank/DDBJ whole genome shotgun (WGS) entry which is preliminary data.</text>
</comment>
<keyword evidence="2" id="KW-1185">Reference proteome</keyword>
<gene>
    <name evidence="1" type="ORF">MQP27_09825</name>
</gene>
<dbReference type="EMBL" id="JALDAY010000003">
    <property type="protein sequence ID" value="MCI3271408.1"/>
    <property type="molecule type" value="Genomic_DNA"/>
</dbReference>
<name>A0ABS9Y2I4_9ACTN</name>
<dbReference type="RefSeq" id="WP_242763939.1">
    <property type="nucleotide sequence ID" value="NZ_JALDAY010000003.1"/>
</dbReference>
<evidence type="ECO:0000313" key="2">
    <source>
        <dbReference type="Proteomes" id="UP001165269"/>
    </source>
</evidence>